<keyword evidence="1" id="KW-0472">Membrane</keyword>
<name>A0A6J5YG91_9ZZZZ</name>
<dbReference type="AlphaFoldDB" id="A0A6J5YG91"/>
<keyword evidence="1" id="KW-1133">Transmembrane helix</keyword>
<protein>
    <submittedName>
        <fullName evidence="2">Unannotated protein</fullName>
    </submittedName>
</protein>
<feature type="transmembrane region" description="Helical" evidence="1">
    <location>
        <begin position="246"/>
        <end position="265"/>
    </location>
</feature>
<proteinExistence type="predicted"/>
<evidence type="ECO:0000313" key="2">
    <source>
        <dbReference type="EMBL" id="CAB4323746.1"/>
    </source>
</evidence>
<evidence type="ECO:0000256" key="1">
    <source>
        <dbReference type="SAM" id="Phobius"/>
    </source>
</evidence>
<feature type="transmembrane region" description="Helical" evidence="1">
    <location>
        <begin position="33"/>
        <end position="54"/>
    </location>
</feature>
<keyword evidence="1" id="KW-0812">Transmembrane</keyword>
<dbReference type="EMBL" id="CAEMXZ010000067">
    <property type="protein sequence ID" value="CAB4323746.1"/>
    <property type="molecule type" value="Genomic_DNA"/>
</dbReference>
<gene>
    <name evidence="2" type="ORF">UFOPK1392_01504</name>
</gene>
<sequence length="281" mass="29974">MTLVYHRSVTDLLDPTRVHAGSVRPVPGSRSRLLRVAGAVAILLLLATGCQVQIHTTVTMQGNGHGTVTQAVGFDDAALRRVGNLDQQLHIDDLQQAGWTVDPAVKEGDTTWVRAHHPFSSPVEATRLVGQISGPDGPYRDVVVTHSDGLLSSSSSVSGVIDTTAGFKMFGDPALISTIGGDGTGGLLDRIAKEEGRPAADMVTVSFTSDLPGISRTTDVVFSDSKPTAFKVGVTKSNLVDLLRKLVVIVLVGGTVAVVALRVRARRLRTRRLMRRSPFQR</sequence>
<accession>A0A6J5YG91</accession>
<organism evidence="2">
    <name type="scientific">freshwater metagenome</name>
    <dbReference type="NCBI Taxonomy" id="449393"/>
    <lineage>
        <taxon>unclassified sequences</taxon>
        <taxon>metagenomes</taxon>
        <taxon>ecological metagenomes</taxon>
    </lineage>
</organism>
<reference evidence="2" key="1">
    <citation type="submission" date="2020-05" db="EMBL/GenBank/DDBJ databases">
        <authorList>
            <person name="Chiriac C."/>
            <person name="Salcher M."/>
            <person name="Ghai R."/>
            <person name="Kavagutti S V."/>
        </authorList>
    </citation>
    <scope>NUCLEOTIDE SEQUENCE</scope>
</reference>